<organism evidence="1 2">
    <name type="scientific">Aspergillus leporis</name>
    <dbReference type="NCBI Taxonomy" id="41062"/>
    <lineage>
        <taxon>Eukaryota</taxon>
        <taxon>Fungi</taxon>
        <taxon>Dikarya</taxon>
        <taxon>Ascomycota</taxon>
        <taxon>Pezizomycotina</taxon>
        <taxon>Eurotiomycetes</taxon>
        <taxon>Eurotiomycetidae</taxon>
        <taxon>Eurotiales</taxon>
        <taxon>Aspergillaceae</taxon>
        <taxon>Aspergillus</taxon>
        <taxon>Aspergillus subgen. Circumdati</taxon>
    </lineage>
</organism>
<reference evidence="1 2" key="1">
    <citation type="submission" date="2019-04" db="EMBL/GenBank/DDBJ databases">
        <title>Friends and foes A comparative genomics study of 23 Aspergillus species from section Flavi.</title>
        <authorList>
            <consortium name="DOE Joint Genome Institute"/>
            <person name="Kjaerbolling I."/>
            <person name="Vesth T."/>
            <person name="Frisvad J.C."/>
            <person name="Nybo J.L."/>
            <person name="Theobald S."/>
            <person name="Kildgaard S."/>
            <person name="Isbrandt T."/>
            <person name="Kuo A."/>
            <person name="Sato A."/>
            <person name="Lyhne E.K."/>
            <person name="Kogle M.E."/>
            <person name="Wiebenga A."/>
            <person name="Kun R.S."/>
            <person name="Lubbers R.J."/>
            <person name="Makela M.R."/>
            <person name="Barry K."/>
            <person name="Chovatia M."/>
            <person name="Clum A."/>
            <person name="Daum C."/>
            <person name="Haridas S."/>
            <person name="He G."/>
            <person name="LaButti K."/>
            <person name="Lipzen A."/>
            <person name="Mondo S."/>
            <person name="Riley R."/>
            <person name="Salamov A."/>
            <person name="Simmons B.A."/>
            <person name="Magnuson J.K."/>
            <person name="Henrissat B."/>
            <person name="Mortensen U.H."/>
            <person name="Larsen T.O."/>
            <person name="Devries R.P."/>
            <person name="Grigoriev I.V."/>
            <person name="Machida M."/>
            <person name="Baker S.E."/>
            <person name="Andersen M.R."/>
        </authorList>
    </citation>
    <scope>NUCLEOTIDE SEQUENCE [LARGE SCALE GENOMIC DNA]</scope>
    <source>
        <strain evidence="1 2">CBS 151.66</strain>
    </source>
</reference>
<dbReference type="Proteomes" id="UP000326565">
    <property type="component" value="Unassembled WGS sequence"/>
</dbReference>
<protein>
    <submittedName>
        <fullName evidence="1">Uncharacterized protein</fullName>
    </submittedName>
</protein>
<dbReference type="AlphaFoldDB" id="A0A5N5WM32"/>
<proteinExistence type="predicted"/>
<evidence type="ECO:0000313" key="2">
    <source>
        <dbReference type="Proteomes" id="UP000326565"/>
    </source>
</evidence>
<accession>A0A5N5WM32</accession>
<dbReference type="EMBL" id="ML732337">
    <property type="protein sequence ID" value="KAB8069523.1"/>
    <property type="molecule type" value="Genomic_DNA"/>
</dbReference>
<sequence>MARDGDHLVVLCSHMWMTALAGYIRIVVSWIKVDIPVDCLLVTVISSTVVP</sequence>
<gene>
    <name evidence="1" type="ORF">BDV29DRAFT_182605</name>
</gene>
<name>A0A5N5WM32_9EURO</name>
<evidence type="ECO:0000313" key="1">
    <source>
        <dbReference type="EMBL" id="KAB8069523.1"/>
    </source>
</evidence>
<keyword evidence="2" id="KW-1185">Reference proteome</keyword>